<dbReference type="GO" id="GO:0005737">
    <property type="term" value="C:cytoplasm"/>
    <property type="evidence" value="ECO:0007669"/>
    <property type="project" value="TreeGrafter"/>
</dbReference>
<dbReference type="InterPro" id="IPR005062">
    <property type="entry name" value="SAC3/GANP/THP3_conserved"/>
</dbReference>
<feature type="region of interest" description="Disordered" evidence="2">
    <location>
        <begin position="980"/>
        <end position="1003"/>
    </location>
</feature>
<feature type="compositionally biased region" description="Polar residues" evidence="2">
    <location>
        <begin position="210"/>
        <end position="221"/>
    </location>
</feature>
<sequence>MAAPANNPFGVPPAQVTQNPFGASASGQPASAFQSSFGAPTPKPNPFGAPVTNPFSTPAKSSFSSPGLGSTLPVTGNTLGFPFGHTSVSGSRTGSPAPSRSQSPSVASNPFAKPAPEPQVNKPFGAPPTGPRSGRSPSPFGSRAPPKGPSGQSAAPGSADANAMARRNKFAGGNAAGPNASGGFGGRGGQSQGPQRTNPFAGTKPFAKQPNGSATETSTKFQRGGRGKQPERQARYQPPPGSQGQLKLTSGEPTERTKQLSPFAFNYANKLYSHLKKENISPPQWPAEPGNPDKRGAVESLKESFKKYRTRVYSTLRKADLIDDPEKRRKLEDALPFKGICEDMCPEFEKVYRIAEYDVKTEEKESSPNGLNMWPDPARMVKKFGRSAAGQDAPLPMDVRSVDALRRTTDYLFNDLLQLENNLPSMHNFLWDRTRAVRKDFTFHSQKSPEEMKDMVYCFETLTRFHATALHLLSKKGFALESFDQKQEIEQLGRTILSLIEAYDECRDKRVQCENEPEFRAYYLLLNAHDPSIAKRIPAWGKEYWFESEEVQTALSLIQAMDDVRELKGPIKPRRPTTLSDTSFTNYFSIVEDPRVSYMMACIAEIHFTTVRQGILRSLVRCYARHRDAPRTITASDLNAMLRFDTPEEAVEFAELHGFEFSTWVPEGKPAVTEPYLLLNNKKRNIPSPRVRQSFSGKVVERKRTTQSLPHVIYNTIFEELAEKPSTAAVESAEDNSDGLFVSQADASKDLSFGSPMFGSPGKPPAPGHGDTSYGWATFCWSNWDDGGTSVFGFSGPAAGLHCVRSIPSGWSAYTTGACWKESVLFFEFATVNHSAGDQACLSLGTVNPKRPNNSISYQTRRCFEAVGFPTILSTAPTLVSNTDPATTTSSTSAQDAAAQTKARKSDATTSNLGSTPLAGANPFSTAPPAWPPTSQATTAASAAPSIFVSPPPAIAPSSQGAPSAFTNALSNLVGTPISGPSSTMGGPAAMQPTPPPPPPPKRDLMGDVTRWYVKGDSGLMEDFTESILAEILWGVWQRFEREEAERRRREEDEESWRLARTHQEHRLQVKYFYRWRNKARTLATKRILREGKERMRLYREQQKALQKQQREEKEQAEREARIAAKRQLIEDAHHLSMLASTATNTNHHRHGSVAYSADHSNPEEQLLASGIFTGLRNDPRALARRVVRDAAAMAANGGDAESWAVSSGASRSYRYPDSELELELEPAAESPDISSVGGGGGRREGWKTRSLREKFGIEPRRSLSASGSVVNGGSFLSSSLSSRFRQSLPGSGGKATNFSRQKNKKRSAEDESDGEPGGANKRLSLHSGSVSSAKVNGAGKPRSRHWDFRARGFVPLPDGNWVPEALARRSTAAVTAGTAPVEKGMNLLGRVHKETTTTMQYDLDFGYFGSTSPDNDRYGRQQQQQQQQHDVLPDDDDDEEDASEASLGRRAPSPTPTPSDLHLRLARFKKPVSRYGRHGTARSVDFGVGLLGDASPPHPPFTGQASSLTMGGMLPPAARGRAGSVGMGKRKRGGDEVEDGLVMGAEVEGFGDGDRDMSPLLARKRANVDGGGAGGVPGDVYGPGREETSAMVANTRRMLRELREAMDMADRDVVDGREERLEG</sequence>
<feature type="region of interest" description="Disordered" evidence="2">
    <location>
        <begin position="1224"/>
        <end position="1248"/>
    </location>
</feature>
<feature type="compositionally biased region" description="Low complexity" evidence="2">
    <location>
        <begin position="883"/>
        <end position="901"/>
    </location>
</feature>
<feature type="compositionally biased region" description="Low complexity" evidence="2">
    <location>
        <begin position="170"/>
        <end position="179"/>
    </location>
</feature>
<reference evidence="4" key="1">
    <citation type="journal article" date="2023" name="Mol. Phylogenet. Evol.">
        <title>Genome-scale phylogeny and comparative genomics of the fungal order Sordariales.</title>
        <authorList>
            <person name="Hensen N."/>
            <person name="Bonometti L."/>
            <person name="Westerberg I."/>
            <person name="Brannstrom I.O."/>
            <person name="Guillou S."/>
            <person name="Cros-Aarteil S."/>
            <person name="Calhoun S."/>
            <person name="Haridas S."/>
            <person name="Kuo A."/>
            <person name="Mondo S."/>
            <person name="Pangilinan J."/>
            <person name="Riley R."/>
            <person name="LaButti K."/>
            <person name="Andreopoulos B."/>
            <person name="Lipzen A."/>
            <person name="Chen C."/>
            <person name="Yan M."/>
            <person name="Daum C."/>
            <person name="Ng V."/>
            <person name="Clum A."/>
            <person name="Steindorff A."/>
            <person name="Ohm R.A."/>
            <person name="Martin F."/>
            <person name="Silar P."/>
            <person name="Natvig D.O."/>
            <person name="Lalanne C."/>
            <person name="Gautier V."/>
            <person name="Ament-Velasquez S.L."/>
            <person name="Kruys A."/>
            <person name="Hutchinson M.I."/>
            <person name="Powell A.J."/>
            <person name="Barry K."/>
            <person name="Miller A.N."/>
            <person name="Grigoriev I.V."/>
            <person name="Debuchy R."/>
            <person name="Gladieux P."/>
            <person name="Hiltunen Thoren M."/>
            <person name="Johannesson H."/>
        </authorList>
    </citation>
    <scope>NUCLEOTIDE SEQUENCE</scope>
    <source>
        <strain evidence="4">CBS 757.83</strain>
    </source>
</reference>
<feature type="region of interest" description="Disordered" evidence="2">
    <location>
        <begin position="1284"/>
        <end position="1344"/>
    </location>
</feature>
<reference evidence="4" key="2">
    <citation type="submission" date="2023-05" db="EMBL/GenBank/DDBJ databases">
        <authorList>
            <consortium name="Lawrence Berkeley National Laboratory"/>
            <person name="Steindorff A."/>
            <person name="Hensen N."/>
            <person name="Bonometti L."/>
            <person name="Westerberg I."/>
            <person name="Brannstrom I.O."/>
            <person name="Guillou S."/>
            <person name="Cros-Aarteil S."/>
            <person name="Calhoun S."/>
            <person name="Haridas S."/>
            <person name="Kuo A."/>
            <person name="Mondo S."/>
            <person name="Pangilinan J."/>
            <person name="Riley R."/>
            <person name="Labutti K."/>
            <person name="Andreopoulos B."/>
            <person name="Lipzen A."/>
            <person name="Chen C."/>
            <person name="Yanf M."/>
            <person name="Daum C."/>
            <person name="Ng V."/>
            <person name="Clum A."/>
            <person name="Ohm R."/>
            <person name="Martin F."/>
            <person name="Silar P."/>
            <person name="Natvig D."/>
            <person name="Lalanne C."/>
            <person name="Gautier V."/>
            <person name="Ament-Velasquez S.L."/>
            <person name="Kruys A."/>
            <person name="Hutchinson M.I."/>
            <person name="Powell A.J."/>
            <person name="Barry K."/>
            <person name="Miller A.N."/>
            <person name="Grigoriev I.V."/>
            <person name="Debuchy R."/>
            <person name="Gladieux P."/>
            <person name="Thoren M.H."/>
            <person name="Johannesson H."/>
        </authorList>
    </citation>
    <scope>NUCLEOTIDE SEQUENCE</scope>
    <source>
        <strain evidence="4">CBS 757.83</strain>
    </source>
</reference>
<organism evidence="4 5">
    <name type="scientific">Parathielavia hyrcaniae</name>
    <dbReference type="NCBI Taxonomy" id="113614"/>
    <lineage>
        <taxon>Eukaryota</taxon>
        <taxon>Fungi</taxon>
        <taxon>Dikarya</taxon>
        <taxon>Ascomycota</taxon>
        <taxon>Pezizomycotina</taxon>
        <taxon>Sordariomycetes</taxon>
        <taxon>Sordariomycetidae</taxon>
        <taxon>Sordariales</taxon>
        <taxon>Chaetomiaceae</taxon>
        <taxon>Parathielavia</taxon>
    </lineage>
</organism>
<feature type="coiled-coil region" evidence="1">
    <location>
        <begin position="1089"/>
        <end position="1127"/>
    </location>
</feature>
<feature type="compositionally biased region" description="Polar residues" evidence="2">
    <location>
        <begin position="242"/>
        <end position="252"/>
    </location>
</feature>
<dbReference type="Pfam" id="PF03399">
    <property type="entry name" value="SAC3_GANP"/>
    <property type="match status" value="1"/>
</dbReference>
<dbReference type="InterPro" id="IPR045107">
    <property type="entry name" value="SAC3/GANP/THP3"/>
</dbReference>
<accession>A0AAN6Q363</accession>
<dbReference type="Proteomes" id="UP001305647">
    <property type="component" value="Unassembled WGS sequence"/>
</dbReference>
<evidence type="ECO:0000313" key="4">
    <source>
        <dbReference type="EMBL" id="KAK4100102.1"/>
    </source>
</evidence>
<dbReference type="PANTHER" id="PTHR12436">
    <property type="entry name" value="80 KDA MCM3-ASSOCIATED PROTEIN"/>
    <property type="match status" value="1"/>
</dbReference>
<proteinExistence type="predicted"/>
<dbReference type="GO" id="GO:0006406">
    <property type="term" value="P:mRNA export from nucleus"/>
    <property type="evidence" value="ECO:0007669"/>
    <property type="project" value="TreeGrafter"/>
</dbReference>
<feature type="domain" description="SAC3/GANP/THP3 conserved" evidence="3">
    <location>
        <begin position="344"/>
        <end position="662"/>
    </location>
</feature>
<evidence type="ECO:0000259" key="3">
    <source>
        <dbReference type="Pfam" id="PF03399"/>
    </source>
</evidence>
<feature type="compositionally biased region" description="Low complexity" evidence="2">
    <location>
        <begin position="925"/>
        <end position="943"/>
    </location>
</feature>
<feature type="compositionally biased region" description="Polar residues" evidence="2">
    <location>
        <begin position="15"/>
        <end position="38"/>
    </location>
</feature>
<dbReference type="PANTHER" id="PTHR12436:SF3">
    <property type="entry name" value="GERMINAL-CENTER ASSOCIATED NUCLEAR PROTEIN"/>
    <property type="match status" value="1"/>
</dbReference>
<feature type="region of interest" description="Disordered" evidence="2">
    <location>
        <begin position="878"/>
        <end position="943"/>
    </location>
</feature>
<evidence type="ECO:0000256" key="1">
    <source>
        <dbReference type="SAM" id="Coils"/>
    </source>
</evidence>
<dbReference type="GO" id="GO:0070390">
    <property type="term" value="C:transcription export complex 2"/>
    <property type="evidence" value="ECO:0007669"/>
    <property type="project" value="TreeGrafter"/>
</dbReference>
<evidence type="ECO:0000256" key="2">
    <source>
        <dbReference type="SAM" id="MobiDB-lite"/>
    </source>
</evidence>
<feature type="region of interest" description="Disordered" evidence="2">
    <location>
        <begin position="1405"/>
        <end position="1463"/>
    </location>
</feature>
<feature type="region of interest" description="Disordered" evidence="2">
    <location>
        <begin position="1"/>
        <end position="261"/>
    </location>
</feature>
<keyword evidence="5" id="KW-1185">Reference proteome</keyword>
<comment type="caution">
    <text evidence="4">The sequence shown here is derived from an EMBL/GenBank/DDBJ whole genome shotgun (WGS) entry which is preliminary data.</text>
</comment>
<feature type="compositionally biased region" description="Polar residues" evidence="2">
    <location>
        <begin position="53"/>
        <end position="78"/>
    </location>
</feature>
<gene>
    <name evidence="4" type="ORF">N658DRAFT_559813</name>
</gene>
<feature type="compositionally biased region" description="Gly residues" evidence="2">
    <location>
        <begin position="180"/>
        <end position="191"/>
    </location>
</feature>
<feature type="compositionally biased region" description="Polar residues" evidence="2">
    <location>
        <begin position="86"/>
        <end position="108"/>
    </location>
</feature>
<feature type="coiled-coil region" evidence="1">
    <location>
        <begin position="1586"/>
        <end position="1620"/>
    </location>
</feature>
<keyword evidence="1" id="KW-0175">Coiled coil</keyword>
<feature type="compositionally biased region" description="Acidic residues" evidence="2">
    <location>
        <begin position="1434"/>
        <end position="1444"/>
    </location>
</feature>
<feature type="compositionally biased region" description="Low complexity" evidence="2">
    <location>
        <begin position="131"/>
        <end position="145"/>
    </location>
</feature>
<name>A0AAN6Q363_9PEZI</name>
<protein>
    <recommendedName>
        <fullName evidence="3">SAC3/GANP/THP3 conserved domain-containing protein</fullName>
    </recommendedName>
</protein>
<evidence type="ECO:0000313" key="5">
    <source>
        <dbReference type="Proteomes" id="UP001305647"/>
    </source>
</evidence>
<dbReference type="Gene3D" id="1.25.40.990">
    <property type="match status" value="1"/>
</dbReference>
<dbReference type="EMBL" id="MU863643">
    <property type="protein sequence ID" value="KAK4100102.1"/>
    <property type="molecule type" value="Genomic_DNA"/>
</dbReference>